<dbReference type="InterPro" id="IPR005467">
    <property type="entry name" value="His_kinase_dom"/>
</dbReference>
<dbReference type="SUPFAM" id="SSF55785">
    <property type="entry name" value="PYP-like sensor domain (PAS domain)"/>
    <property type="match status" value="1"/>
</dbReference>
<comment type="subcellular location">
    <subcellularLocation>
        <location evidence="2">Cell inner membrane</location>
    </subcellularLocation>
    <subcellularLocation>
        <location evidence="3">Cell membrane</location>
        <topology evidence="3">Multi-pass membrane protein</topology>
    </subcellularLocation>
</comment>
<evidence type="ECO:0000256" key="11">
    <source>
        <dbReference type="ARBA" id="ARBA00022840"/>
    </source>
</evidence>
<feature type="transmembrane region" description="Helical" evidence="15">
    <location>
        <begin position="20"/>
        <end position="42"/>
    </location>
</feature>
<evidence type="ECO:0000256" key="2">
    <source>
        <dbReference type="ARBA" id="ARBA00004533"/>
    </source>
</evidence>
<dbReference type="InterPro" id="IPR035965">
    <property type="entry name" value="PAS-like_dom_sf"/>
</dbReference>
<evidence type="ECO:0000256" key="4">
    <source>
        <dbReference type="ARBA" id="ARBA00012438"/>
    </source>
</evidence>
<dbReference type="SMART" id="SM00387">
    <property type="entry name" value="HATPase_c"/>
    <property type="match status" value="1"/>
</dbReference>
<dbReference type="GO" id="GO:0000155">
    <property type="term" value="F:phosphorelay sensor kinase activity"/>
    <property type="evidence" value="ECO:0007669"/>
    <property type="project" value="InterPro"/>
</dbReference>
<dbReference type="InterPro" id="IPR013767">
    <property type="entry name" value="PAS_fold"/>
</dbReference>
<evidence type="ECO:0000256" key="12">
    <source>
        <dbReference type="ARBA" id="ARBA00022989"/>
    </source>
</evidence>
<dbReference type="InterPro" id="IPR036890">
    <property type="entry name" value="HATPase_C_sf"/>
</dbReference>
<evidence type="ECO:0000256" key="13">
    <source>
        <dbReference type="ARBA" id="ARBA00023012"/>
    </source>
</evidence>
<protein>
    <recommendedName>
        <fullName evidence="4">histidine kinase</fullName>
        <ecNumber evidence="4">2.7.13.3</ecNumber>
    </recommendedName>
</protein>
<dbReference type="eggNOG" id="COG3290">
    <property type="taxonomic scope" value="Bacteria"/>
</dbReference>
<dbReference type="STRING" id="796620.VIBC2010_00370"/>
<dbReference type="SUPFAM" id="SSF103190">
    <property type="entry name" value="Sensory domain-like"/>
    <property type="match status" value="1"/>
</dbReference>
<accession>E3BH28</accession>
<feature type="transmembrane region" description="Helical" evidence="15">
    <location>
        <begin position="183"/>
        <end position="204"/>
    </location>
</feature>
<proteinExistence type="predicted"/>
<dbReference type="InterPro" id="IPR000014">
    <property type="entry name" value="PAS"/>
</dbReference>
<reference evidence="17 18" key="1">
    <citation type="journal article" date="2012" name="Int. J. Syst. Evol. Microbiol.">
        <title>Vibrio caribbeanicus sp. nov., isolated from the marine sponge Scleritoderma cyanea.</title>
        <authorList>
            <person name="Hoffmann M."/>
            <person name="Monday S.R."/>
            <person name="Allard M.W."/>
            <person name="Strain E.A."/>
            <person name="Whittaker P."/>
            <person name="Naum M."/>
            <person name="McCarthy P.J."/>
            <person name="Lopez J.V."/>
            <person name="Fischer M."/>
            <person name="Brown E.W."/>
        </authorList>
    </citation>
    <scope>NUCLEOTIDE SEQUENCE [LARGE SCALE GENOMIC DNA]</scope>
    <source>
        <strain evidence="17 18">ATCC BAA-2122</strain>
    </source>
</reference>
<evidence type="ECO:0000256" key="6">
    <source>
        <dbReference type="ARBA" id="ARBA00022553"/>
    </source>
</evidence>
<dbReference type="InterPro" id="IPR003594">
    <property type="entry name" value="HATPase_dom"/>
</dbReference>
<keyword evidence="11" id="KW-0067">ATP-binding</keyword>
<keyword evidence="7" id="KW-0808">Transferase</keyword>
<dbReference type="PANTHER" id="PTHR43547">
    <property type="entry name" value="TWO-COMPONENT HISTIDINE KINASE"/>
    <property type="match status" value="1"/>
</dbReference>
<comment type="catalytic activity">
    <reaction evidence="1">
        <text>ATP + protein L-histidine = ADP + protein N-phospho-L-histidine.</text>
        <dbReference type="EC" id="2.7.13.3"/>
    </reaction>
</comment>
<evidence type="ECO:0000313" key="18">
    <source>
        <dbReference type="Proteomes" id="UP000002943"/>
    </source>
</evidence>
<keyword evidence="9" id="KW-0547">Nucleotide-binding</keyword>
<gene>
    <name evidence="17" type="ORF">VIBC2010_00370</name>
</gene>
<dbReference type="EC" id="2.7.13.3" evidence="4"/>
<dbReference type="InterPro" id="IPR029151">
    <property type="entry name" value="Sensor-like_sf"/>
</dbReference>
<keyword evidence="14 15" id="KW-0472">Membrane</keyword>
<keyword evidence="5" id="KW-1003">Cell membrane</keyword>
<keyword evidence="8 15" id="KW-0812">Transmembrane</keyword>
<dbReference type="InterPro" id="IPR016120">
    <property type="entry name" value="Sig_transdc_His_kin_SpoOB"/>
</dbReference>
<evidence type="ECO:0000256" key="3">
    <source>
        <dbReference type="ARBA" id="ARBA00004651"/>
    </source>
</evidence>
<dbReference type="Gene3D" id="3.30.450.20">
    <property type="entry name" value="PAS domain"/>
    <property type="match status" value="2"/>
</dbReference>
<dbReference type="InterPro" id="IPR004358">
    <property type="entry name" value="Sig_transdc_His_kin-like_C"/>
</dbReference>
<dbReference type="GO" id="GO:0006355">
    <property type="term" value="P:regulation of DNA-templated transcription"/>
    <property type="evidence" value="ECO:0007669"/>
    <property type="project" value="InterPro"/>
</dbReference>
<keyword evidence="10 17" id="KW-0418">Kinase</keyword>
<sequence>MNNKRQAHWIAGIRLRTRMILLLGMMCLLQTLVIGVFTLTYISQSLDEQIGQRALHVAKTIATMPTVIGAIEHNDSDTLQSLASQLAQRNDALFVVIGDKKGIRLAHPTAAKLGKPMHDDEGDDNVSALIHGKPYIQKAVGSLGPSVRGKAPVFDPKSEQVIGIVSVGFSLAAVEDILNRYQVTLMTVIMVSFIASVFIAIGFANHFKKAIFGLEPEQIARLFQERNATLESVREGIIAINNDGVITTFNQAAINTLGLDNNVPIKGKHIYHVLPDSELMQILDTGKPDFDKEVWLKEKKLIVNRLPVISDEKIVGVVSSFRRKDELDAVTSKLAEVEAYADSLRSQAHEYSNKLHTIAGLIQINAFEEALSYAGQESRSHQALINLLLKAVPDPIVSGCLLGKFNRAKEMGLELFIDPDSSMQAIPDSLSREKLVSILGNLIDNALEATLNNHGKMISLSMTDLGNDLIFEIEDQGKGLTDTEQSNMFDKGVSSKEEAGHGLGLHLVKQLLNDLSGYISFESVLKEGTRCVVTIPKIRPV</sequence>
<dbReference type="GO" id="GO:0005886">
    <property type="term" value="C:plasma membrane"/>
    <property type="evidence" value="ECO:0007669"/>
    <property type="project" value="UniProtKB-SubCell"/>
</dbReference>
<name>E3BH28_9VIBR</name>
<dbReference type="SUPFAM" id="SSF55874">
    <property type="entry name" value="ATPase domain of HSP90 chaperone/DNA topoisomerase II/histidine kinase"/>
    <property type="match status" value="1"/>
</dbReference>
<dbReference type="PANTHER" id="PTHR43547:SF3">
    <property type="entry name" value="SENSOR PROTEIN CITS"/>
    <property type="match status" value="1"/>
</dbReference>
<evidence type="ECO:0000313" key="17">
    <source>
        <dbReference type="EMBL" id="EFP97665.1"/>
    </source>
</evidence>
<evidence type="ECO:0000256" key="9">
    <source>
        <dbReference type="ARBA" id="ARBA00022741"/>
    </source>
</evidence>
<dbReference type="PRINTS" id="PR00344">
    <property type="entry name" value="BCTRLSENSOR"/>
</dbReference>
<dbReference type="FunFam" id="3.30.450.20:FF:000018">
    <property type="entry name" value="Sensor histidine kinase DcuS"/>
    <property type="match status" value="1"/>
</dbReference>
<evidence type="ECO:0000256" key="10">
    <source>
        <dbReference type="ARBA" id="ARBA00022777"/>
    </source>
</evidence>
<comment type="caution">
    <text evidence="17">The sequence shown here is derived from an EMBL/GenBank/DDBJ whole genome shotgun (WGS) entry which is preliminary data.</text>
</comment>
<evidence type="ECO:0000256" key="7">
    <source>
        <dbReference type="ARBA" id="ARBA00022679"/>
    </source>
</evidence>
<dbReference type="SMART" id="SM00091">
    <property type="entry name" value="PAS"/>
    <property type="match status" value="1"/>
</dbReference>
<dbReference type="Pfam" id="PF02518">
    <property type="entry name" value="HATPase_c"/>
    <property type="match status" value="1"/>
</dbReference>
<keyword evidence="6" id="KW-0597">Phosphoprotein</keyword>
<dbReference type="PROSITE" id="PS50109">
    <property type="entry name" value="HIS_KIN"/>
    <property type="match status" value="1"/>
</dbReference>
<dbReference type="InterPro" id="IPR033463">
    <property type="entry name" value="sCache_3"/>
</dbReference>
<dbReference type="AlphaFoldDB" id="E3BH28"/>
<dbReference type="Pfam" id="PF00989">
    <property type="entry name" value="PAS"/>
    <property type="match status" value="1"/>
</dbReference>
<evidence type="ECO:0000256" key="5">
    <source>
        <dbReference type="ARBA" id="ARBA00022475"/>
    </source>
</evidence>
<dbReference type="Gene3D" id="1.10.287.130">
    <property type="match status" value="1"/>
</dbReference>
<dbReference type="GO" id="GO:0005524">
    <property type="term" value="F:ATP binding"/>
    <property type="evidence" value="ECO:0007669"/>
    <property type="project" value="UniProtKB-KW"/>
</dbReference>
<dbReference type="Pfam" id="PF17203">
    <property type="entry name" value="sCache_3_2"/>
    <property type="match status" value="1"/>
</dbReference>
<dbReference type="CDD" id="cd00130">
    <property type="entry name" value="PAS"/>
    <property type="match status" value="1"/>
</dbReference>
<evidence type="ECO:0000256" key="15">
    <source>
        <dbReference type="SAM" id="Phobius"/>
    </source>
</evidence>
<keyword evidence="13" id="KW-0902">Two-component regulatory system</keyword>
<evidence type="ECO:0000256" key="1">
    <source>
        <dbReference type="ARBA" id="ARBA00000085"/>
    </source>
</evidence>
<evidence type="ECO:0000259" key="16">
    <source>
        <dbReference type="PROSITE" id="PS50109"/>
    </source>
</evidence>
<evidence type="ECO:0000256" key="8">
    <source>
        <dbReference type="ARBA" id="ARBA00022692"/>
    </source>
</evidence>
<organism evidence="17 18">
    <name type="scientific">Vibrio caribbeanicus ATCC BAA-2122</name>
    <dbReference type="NCBI Taxonomy" id="796620"/>
    <lineage>
        <taxon>Bacteria</taxon>
        <taxon>Pseudomonadati</taxon>
        <taxon>Pseudomonadota</taxon>
        <taxon>Gammaproteobacteria</taxon>
        <taxon>Vibrionales</taxon>
        <taxon>Vibrionaceae</taxon>
        <taxon>Vibrio</taxon>
    </lineage>
</organism>
<evidence type="ECO:0000256" key="14">
    <source>
        <dbReference type="ARBA" id="ARBA00023136"/>
    </source>
</evidence>
<dbReference type="SUPFAM" id="SSF55890">
    <property type="entry name" value="Sporulation response regulatory protein Spo0B"/>
    <property type="match status" value="1"/>
</dbReference>
<dbReference type="OrthoDB" id="9792686at2"/>
<dbReference type="Gene3D" id="3.30.565.10">
    <property type="entry name" value="Histidine kinase-like ATPase, C-terminal domain"/>
    <property type="match status" value="1"/>
</dbReference>
<keyword evidence="12 15" id="KW-1133">Transmembrane helix</keyword>
<dbReference type="RefSeq" id="WP_009600274.1">
    <property type="nucleotide sequence ID" value="NZ_AEIU01000052.1"/>
</dbReference>
<dbReference type="Proteomes" id="UP000002943">
    <property type="component" value="Unassembled WGS sequence"/>
</dbReference>
<feature type="domain" description="Histidine kinase" evidence="16">
    <location>
        <begin position="346"/>
        <end position="539"/>
    </location>
</feature>
<dbReference type="EMBL" id="AEIU01000052">
    <property type="protein sequence ID" value="EFP97665.1"/>
    <property type="molecule type" value="Genomic_DNA"/>
</dbReference>
<keyword evidence="18" id="KW-1185">Reference proteome</keyword>